<evidence type="ECO:0000313" key="2">
    <source>
        <dbReference type="Proteomes" id="UP000442619"/>
    </source>
</evidence>
<evidence type="ECO:0000313" key="1">
    <source>
        <dbReference type="EMBL" id="MST90140.1"/>
    </source>
</evidence>
<keyword evidence="2" id="KW-1185">Reference proteome</keyword>
<dbReference type="AlphaFoldDB" id="A0A844FY47"/>
<dbReference type="RefSeq" id="WP_154518479.1">
    <property type="nucleotide sequence ID" value="NZ_VUNM01000039.1"/>
</dbReference>
<protein>
    <recommendedName>
        <fullName evidence="3">CD-NTase-associated protein 12/Pycsar effector protein TIR domain-containing protein</fullName>
    </recommendedName>
</protein>
<accession>A0A844FY47</accession>
<proteinExistence type="predicted"/>
<comment type="caution">
    <text evidence="1">The sequence shown here is derived from an EMBL/GenBank/DDBJ whole genome shotgun (WGS) entry which is preliminary data.</text>
</comment>
<dbReference type="Proteomes" id="UP000442619">
    <property type="component" value="Unassembled WGS sequence"/>
</dbReference>
<dbReference type="EMBL" id="VUNM01000039">
    <property type="protein sequence ID" value="MST90140.1"/>
    <property type="molecule type" value="Genomic_DNA"/>
</dbReference>
<sequence>MADSQITIFYSWQSDLPGSDTRNIIQDGIKDAVRLLRDTVDIEADRDTKGEFGTPDIAQTIFSKIDDCDIFIADVSAVCQYETIDKDGNKKIKYMPNPNVMLELGYATHVVGWDRVICVLNSDFGAPENMPFDIASRRLTPFSLKDGKSKGEIKRYIKSVIQDTVENVLEKGKRTKSGFSNLRIGSYNDGVISDSLNPYEISKASLFIKHKEKILEECAVLLEQIKKIGIPNHSELHNVEEENGSSKDVPDIIREDGTVLTSIKNSFKLNLFQRHRVNIKDEDKKAIIDLAKEYLNIDLSCDRDFFDFGNLEAQTELLCGTSYDGTQEEKDKHNKITELEYSLHRVQMMDRYVTTFDGMLFLPLAIENVSTVYDEDVDIHFSVKGNVDIIRPSKKLIKSEMQGLEGLIYKEDIIKELLLMPETADISYDTDISYNINDSLAESQAAFRAQFSGAGINGNPRYNSDDYGREISKYIAIPITDSEFEFSIGSLRAREKKWLGPALLISSLTENFDIEYTIKSKHSDGNLSGVITYTKERK</sequence>
<reference evidence="1 2" key="1">
    <citation type="submission" date="2019-08" db="EMBL/GenBank/DDBJ databases">
        <title>In-depth cultivation of the pig gut microbiome towards novel bacterial diversity and tailored functional studies.</title>
        <authorList>
            <person name="Wylensek D."/>
            <person name="Hitch T.C.A."/>
            <person name="Clavel T."/>
        </authorList>
    </citation>
    <scope>NUCLEOTIDE SEQUENCE [LARGE SCALE GENOMIC DNA]</scope>
    <source>
        <strain evidence="1 2">CA-Schmier-601-WT-3</strain>
    </source>
</reference>
<gene>
    <name evidence="1" type="ORF">FYJ79_11285</name>
</gene>
<name>A0A844FY47_9FIRM</name>
<organism evidence="1 2">
    <name type="scientific">Sharpea porci</name>
    <dbReference type="NCBI Taxonomy" id="2652286"/>
    <lineage>
        <taxon>Bacteria</taxon>
        <taxon>Bacillati</taxon>
        <taxon>Bacillota</taxon>
        <taxon>Erysipelotrichia</taxon>
        <taxon>Erysipelotrichales</taxon>
        <taxon>Coprobacillaceae</taxon>
        <taxon>Sharpea</taxon>
    </lineage>
</organism>
<evidence type="ECO:0008006" key="3">
    <source>
        <dbReference type="Google" id="ProtNLM"/>
    </source>
</evidence>